<dbReference type="InterPro" id="IPR001360">
    <property type="entry name" value="Glyco_hydro_1"/>
</dbReference>
<dbReference type="SUPFAM" id="SSF51445">
    <property type="entry name" value="(Trans)glycosidases"/>
    <property type="match status" value="1"/>
</dbReference>
<dbReference type="Gene3D" id="3.20.20.80">
    <property type="entry name" value="Glycosidases"/>
    <property type="match status" value="1"/>
</dbReference>
<dbReference type="PROSITE" id="PS00653">
    <property type="entry name" value="GLYCOSYL_HYDROL_F1_2"/>
    <property type="match status" value="1"/>
</dbReference>
<keyword evidence="3" id="KW-0326">Glycosidase</keyword>
<dbReference type="Proteomes" id="UP001642540">
    <property type="component" value="Unassembled WGS sequence"/>
</dbReference>
<keyword evidence="2" id="KW-0378">Hydrolase</keyword>
<dbReference type="PRINTS" id="PR00131">
    <property type="entry name" value="GLHYDRLASE1"/>
</dbReference>
<organism evidence="5 6">
    <name type="scientific">Orchesella dallaii</name>
    <dbReference type="NCBI Taxonomy" id="48710"/>
    <lineage>
        <taxon>Eukaryota</taxon>
        <taxon>Metazoa</taxon>
        <taxon>Ecdysozoa</taxon>
        <taxon>Arthropoda</taxon>
        <taxon>Hexapoda</taxon>
        <taxon>Collembola</taxon>
        <taxon>Entomobryomorpha</taxon>
        <taxon>Entomobryoidea</taxon>
        <taxon>Orchesellidae</taxon>
        <taxon>Orchesellinae</taxon>
        <taxon>Orchesella</taxon>
    </lineage>
</organism>
<comment type="similarity">
    <text evidence="1 4">Belongs to the glycosyl hydrolase 1 family.</text>
</comment>
<evidence type="ECO:0008006" key="7">
    <source>
        <dbReference type="Google" id="ProtNLM"/>
    </source>
</evidence>
<dbReference type="InterPro" id="IPR017853">
    <property type="entry name" value="GH"/>
</dbReference>
<evidence type="ECO:0000256" key="3">
    <source>
        <dbReference type="ARBA" id="ARBA00023295"/>
    </source>
</evidence>
<evidence type="ECO:0000313" key="6">
    <source>
        <dbReference type="Proteomes" id="UP001642540"/>
    </source>
</evidence>
<proteinExistence type="inferred from homology"/>
<dbReference type="EMBL" id="CAXLJM020000114">
    <property type="protein sequence ID" value="CAL8137077.1"/>
    <property type="molecule type" value="Genomic_DNA"/>
</dbReference>
<dbReference type="Pfam" id="PF00232">
    <property type="entry name" value="Glyco_hydro_1"/>
    <property type="match status" value="1"/>
</dbReference>
<protein>
    <recommendedName>
        <fullName evidence="7">Myrosinase 1</fullName>
    </recommendedName>
</protein>
<gene>
    <name evidence="5" type="ORF">ODALV1_LOCUS26755</name>
</gene>
<accession>A0ABP1RW91</accession>
<name>A0ABP1RW91_9HEXA</name>
<evidence type="ECO:0000256" key="2">
    <source>
        <dbReference type="ARBA" id="ARBA00022801"/>
    </source>
</evidence>
<evidence type="ECO:0000313" key="5">
    <source>
        <dbReference type="EMBL" id="CAL8137077.1"/>
    </source>
</evidence>
<dbReference type="PANTHER" id="PTHR10353:SF36">
    <property type="entry name" value="LP05116P"/>
    <property type="match status" value="1"/>
</dbReference>
<dbReference type="InterPro" id="IPR033132">
    <property type="entry name" value="GH_1_N_CS"/>
</dbReference>
<sequence length="501" mass="57490">MGSQTTTISEDGEFLHDTFPEGFLWGMGTASYQCEGAWDKDGKGLSIWDTFVRNMPEKIQDRSTGDVALDSYHHYKQDVQMLKSIGASVYRFSLAWTRIFPTGRLDSFNQAGVDYYNSLINELLANGIQPMVTLYHWDLPQSLQDIGGWLNEEIVELFGEYARFCFQQFGDRVKRWTTLNEPFISGMMGYYYVNFAPCIHDPLEGPYKYVHNQLKAHAQAYRIYEAEFKKEQNGVVGISLDSSSYMPFNKDSPEDLEATNRCFVFRLGWMLHPLFHGKYPKEMREILDRRSKQEGREVSRLPEFDEAWSKKLIGTLDFIGINFYNAELVKGKDDGVLPPNWEVADGIPFFDSNLAGWNQDLEAFRSHDPKWVRCGAPWQDFTPTGIRDCIKWISDTYDKPTIMVTETGCSGSDYRMDDEQRKEFFKQSINAVLKSIKVDGCNVVGYSGWALLDVWEWMSGFTIGFGIVHVDKSGPNMTRSLKDSGKYLATIFRNNGFPRAV</sequence>
<comment type="caution">
    <text evidence="5">The sequence shown here is derived from an EMBL/GenBank/DDBJ whole genome shotgun (WGS) entry which is preliminary data.</text>
</comment>
<evidence type="ECO:0000256" key="1">
    <source>
        <dbReference type="ARBA" id="ARBA00010838"/>
    </source>
</evidence>
<dbReference type="PANTHER" id="PTHR10353">
    <property type="entry name" value="GLYCOSYL HYDROLASE"/>
    <property type="match status" value="1"/>
</dbReference>
<evidence type="ECO:0000256" key="4">
    <source>
        <dbReference type="RuleBase" id="RU003690"/>
    </source>
</evidence>
<keyword evidence="6" id="KW-1185">Reference proteome</keyword>
<reference evidence="5 6" key="1">
    <citation type="submission" date="2024-08" db="EMBL/GenBank/DDBJ databases">
        <authorList>
            <person name="Cucini C."/>
            <person name="Frati F."/>
        </authorList>
    </citation>
    <scope>NUCLEOTIDE SEQUENCE [LARGE SCALE GENOMIC DNA]</scope>
</reference>